<evidence type="ECO:0000313" key="3">
    <source>
        <dbReference type="EMBL" id="EIT68953.1"/>
    </source>
</evidence>
<feature type="transmembrane region" description="Helical" evidence="1">
    <location>
        <begin position="12"/>
        <end position="33"/>
    </location>
</feature>
<dbReference type="InterPro" id="IPR000326">
    <property type="entry name" value="PAP2/HPO"/>
</dbReference>
<dbReference type="OrthoDB" id="8590768at2"/>
<feature type="transmembrane region" description="Helical" evidence="1">
    <location>
        <begin position="128"/>
        <end position="148"/>
    </location>
</feature>
<feature type="transmembrane region" description="Helical" evidence="1">
    <location>
        <begin position="102"/>
        <end position="122"/>
    </location>
</feature>
<keyword evidence="1" id="KW-0472">Membrane</keyword>
<evidence type="ECO:0000256" key="1">
    <source>
        <dbReference type="SAM" id="Phobius"/>
    </source>
</evidence>
<sequence>MPALPEFFPLVSHFAATLLLGPFCLLIALWLASRVGRGEALLWCACVLGVGLGVALFKIGFGACRSHWGDIRSPSGHTAFAAIAYGGFTVIAMGRSLSLRAVLFRIAILAWVLLIGLSRVQLRAHSWGEVWCGLAIGLLGVAVFAGGYRSELRPPYRLAGGLLIAMLIAAILLPSIQGFVLEPYLRQFARFLRPHVGWLCG</sequence>
<keyword evidence="4" id="KW-1185">Reference proteome</keyword>
<dbReference type="AlphaFoldDB" id="I8T5H8"/>
<proteinExistence type="predicted"/>
<reference evidence="3 4" key="1">
    <citation type="journal article" date="2012" name="J. Bacteriol.">
        <title>Genome Sequence of n-Alkane-Degrading Hydrocarboniphaga effusa Strain AP103T (ATCC BAA-332T).</title>
        <authorList>
            <person name="Chang H.K."/>
            <person name="Zylstra G.J."/>
            <person name="Chae J.C."/>
        </authorList>
    </citation>
    <scope>NUCLEOTIDE SEQUENCE [LARGE SCALE GENOMIC DNA]</scope>
    <source>
        <strain evidence="3 4">AP103</strain>
    </source>
</reference>
<organism evidence="3 4">
    <name type="scientific">Hydrocarboniphaga effusa AP103</name>
    <dbReference type="NCBI Taxonomy" id="1172194"/>
    <lineage>
        <taxon>Bacteria</taxon>
        <taxon>Pseudomonadati</taxon>
        <taxon>Pseudomonadota</taxon>
        <taxon>Gammaproteobacteria</taxon>
        <taxon>Nevskiales</taxon>
        <taxon>Nevskiaceae</taxon>
        <taxon>Hydrocarboniphaga</taxon>
    </lineage>
</organism>
<dbReference type="Gene3D" id="1.20.144.10">
    <property type="entry name" value="Phosphatidic acid phosphatase type 2/haloperoxidase"/>
    <property type="match status" value="1"/>
</dbReference>
<name>I8T5H8_9GAMM</name>
<dbReference type="STRING" id="1172194.WQQ_25350"/>
<comment type="caution">
    <text evidence="3">The sequence shown here is derived from an EMBL/GenBank/DDBJ whole genome shotgun (WGS) entry which is preliminary data.</text>
</comment>
<accession>I8T5H8</accession>
<feature type="domain" description="Phosphatidic acid phosphatase type 2/haloperoxidase" evidence="2">
    <location>
        <begin position="73"/>
        <end position="144"/>
    </location>
</feature>
<dbReference type="Proteomes" id="UP000003704">
    <property type="component" value="Unassembled WGS sequence"/>
</dbReference>
<evidence type="ECO:0000313" key="4">
    <source>
        <dbReference type="Proteomes" id="UP000003704"/>
    </source>
</evidence>
<dbReference type="EMBL" id="AKGD01000002">
    <property type="protein sequence ID" value="EIT68953.1"/>
    <property type="molecule type" value="Genomic_DNA"/>
</dbReference>
<dbReference type="Pfam" id="PF01569">
    <property type="entry name" value="PAP2"/>
    <property type="match status" value="1"/>
</dbReference>
<dbReference type="InterPro" id="IPR036938">
    <property type="entry name" value="PAP2/HPO_sf"/>
</dbReference>
<dbReference type="SUPFAM" id="SSF48317">
    <property type="entry name" value="Acid phosphatase/Vanadium-dependent haloperoxidase"/>
    <property type="match status" value="1"/>
</dbReference>
<dbReference type="RefSeq" id="WP_007185478.1">
    <property type="nucleotide sequence ID" value="NZ_AKGD01000002.1"/>
</dbReference>
<keyword evidence="1" id="KW-1133">Transmembrane helix</keyword>
<keyword evidence="1" id="KW-0812">Transmembrane</keyword>
<protein>
    <recommendedName>
        <fullName evidence="2">Phosphatidic acid phosphatase type 2/haloperoxidase domain-containing protein</fullName>
    </recommendedName>
</protein>
<feature type="transmembrane region" description="Helical" evidence="1">
    <location>
        <begin position="75"/>
        <end position="95"/>
    </location>
</feature>
<gene>
    <name evidence="3" type="ORF">WQQ_25350</name>
</gene>
<evidence type="ECO:0000259" key="2">
    <source>
        <dbReference type="Pfam" id="PF01569"/>
    </source>
</evidence>
<feature type="transmembrane region" description="Helical" evidence="1">
    <location>
        <begin position="40"/>
        <end position="63"/>
    </location>
</feature>
<feature type="transmembrane region" description="Helical" evidence="1">
    <location>
        <begin position="160"/>
        <end position="180"/>
    </location>
</feature>